<dbReference type="EMBL" id="MNBE01000701">
    <property type="protein sequence ID" value="OKO95900.1"/>
    <property type="molecule type" value="Genomic_DNA"/>
</dbReference>
<feature type="compositionally biased region" description="Acidic residues" evidence="1">
    <location>
        <begin position="71"/>
        <end position="86"/>
    </location>
</feature>
<evidence type="ECO:0000313" key="3">
    <source>
        <dbReference type="Proteomes" id="UP000186955"/>
    </source>
</evidence>
<feature type="region of interest" description="Disordered" evidence="1">
    <location>
        <begin position="51"/>
        <end position="92"/>
    </location>
</feature>
<sequence length="195" mass="22383">MGEFDCYCALCSGPLYAYVVQIGSSSRTRLDRRRRRVLKKLAAIEAGQSFHSFDSDSDSEHESDKASFTANEDDNGEEEEDDVYEDDERRSYDPEIATEERVGWVEDIRVLGVNGDRPFISGPARYDDAGLIYVQKGDDPNQPPIDEKPFFDCYVSSNDNEVVFPFHAHCMTVLEEAFRWYSNRSESNKQRYVQS</sequence>
<reference evidence="2 3" key="1">
    <citation type="submission" date="2016-10" db="EMBL/GenBank/DDBJ databases">
        <title>Genome sequence of the ascomycete fungus Penicillium subrubescens.</title>
        <authorList>
            <person name="De Vries R.P."/>
            <person name="Peng M."/>
            <person name="Dilokpimol A."/>
            <person name="Hilden K."/>
            <person name="Makela M.R."/>
            <person name="Grigoriev I."/>
            <person name="Riley R."/>
            <person name="Granchi Z."/>
        </authorList>
    </citation>
    <scope>NUCLEOTIDE SEQUENCE [LARGE SCALE GENOMIC DNA]</scope>
    <source>
        <strain evidence="2 3">CBS 132785</strain>
    </source>
</reference>
<proteinExistence type="predicted"/>
<dbReference type="OrthoDB" id="9984533at2759"/>
<accession>A0A1Q5T6N8</accession>
<gene>
    <name evidence="2" type="ORF">PENSUB_10921</name>
</gene>
<evidence type="ECO:0000256" key="1">
    <source>
        <dbReference type="SAM" id="MobiDB-lite"/>
    </source>
</evidence>
<organism evidence="2 3">
    <name type="scientific">Penicillium subrubescens</name>
    <dbReference type="NCBI Taxonomy" id="1316194"/>
    <lineage>
        <taxon>Eukaryota</taxon>
        <taxon>Fungi</taxon>
        <taxon>Dikarya</taxon>
        <taxon>Ascomycota</taxon>
        <taxon>Pezizomycotina</taxon>
        <taxon>Eurotiomycetes</taxon>
        <taxon>Eurotiomycetidae</taxon>
        <taxon>Eurotiales</taxon>
        <taxon>Aspergillaceae</taxon>
        <taxon>Penicillium</taxon>
    </lineage>
</organism>
<name>A0A1Q5T6N8_9EURO</name>
<dbReference type="AlphaFoldDB" id="A0A1Q5T6N8"/>
<comment type="caution">
    <text evidence="2">The sequence shown here is derived from an EMBL/GenBank/DDBJ whole genome shotgun (WGS) entry which is preliminary data.</text>
</comment>
<keyword evidence="3" id="KW-1185">Reference proteome</keyword>
<protein>
    <submittedName>
        <fullName evidence="2">Uncharacterized protein</fullName>
    </submittedName>
</protein>
<evidence type="ECO:0000313" key="2">
    <source>
        <dbReference type="EMBL" id="OKO95900.1"/>
    </source>
</evidence>
<dbReference type="STRING" id="1316194.A0A1Q5T6N8"/>
<dbReference type="Proteomes" id="UP000186955">
    <property type="component" value="Unassembled WGS sequence"/>
</dbReference>